<gene>
    <name evidence="1" type="ordered locus">Lcho_4120</name>
</gene>
<dbReference type="InterPro" id="IPR011990">
    <property type="entry name" value="TPR-like_helical_dom_sf"/>
</dbReference>
<dbReference type="EMBL" id="CP001013">
    <property type="protein sequence ID" value="ACB36372.1"/>
    <property type="molecule type" value="Genomic_DNA"/>
</dbReference>
<sequence precursor="true">MKRRDQRGLGLALTVAAVLLGGFWIARLPPARVSEAAVADAASGADVDATPGVDAGVDAGATAPDAELRRQFEAAVVLLNSQQHAQAASALHRVIERAPRLPEAHVNLGFAMLGLQRPALARNAFDNALVLKADQANAYYGLALAHESLGDLELALGAMRTYLHLGHAENEAHLRRARAAVWEWESQIAARRAASAPGR</sequence>
<dbReference type="InterPro" id="IPR019734">
    <property type="entry name" value="TPR_rpt"/>
</dbReference>
<dbReference type="STRING" id="395495.Lcho_4120"/>
<dbReference type="Pfam" id="PF13174">
    <property type="entry name" value="TPR_6"/>
    <property type="match status" value="1"/>
</dbReference>
<dbReference type="Gene3D" id="1.25.40.10">
    <property type="entry name" value="Tetratricopeptide repeat domain"/>
    <property type="match status" value="1"/>
</dbReference>
<reference evidence="1 2" key="1">
    <citation type="submission" date="2008-03" db="EMBL/GenBank/DDBJ databases">
        <title>Complete sequence of Leptothrix cholodnii SP-6.</title>
        <authorList>
            <consortium name="US DOE Joint Genome Institute"/>
            <person name="Copeland A."/>
            <person name="Lucas S."/>
            <person name="Lapidus A."/>
            <person name="Glavina del Rio T."/>
            <person name="Dalin E."/>
            <person name="Tice H."/>
            <person name="Bruce D."/>
            <person name="Goodwin L."/>
            <person name="Pitluck S."/>
            <person name="Chertkov O."/>
            <person name="Brettin T."/>
            <person name="Detter J.C."/>
            <person name="Han C."/>
            <person name="Kuske C.R."/>
            <person name="Schmutz J."/>
            <person name="Larimer F."/>
            <person name="Land M."/>
            <person name="Hauser L."/>
            <person name="Kyrpides N."/>
            <person name="Lykidis A."/>
            <person name="Emerson D."/>
            <person name="Richardson P."/>
        </authorList>
    </citation>
    <scope>NUCLEOTIDE SEQUENCE [LARGE SCALE GENOMIC DNA]</scope>
    <source>
        <strain evidence="2">ATCC 51168 / LMG 8142 / SP-6</strain>
    </source>
</reference>
<dbReference type="HOGENOM" id="CLU_1370724_0_0_4"/>
<evidence type="ECO:0000313" key="2">
    <source>
        <dbReference type="Proteomes" id="UP000001693"/>
    </source>
</evidence>
<dbReference type="OrthoDB" id="9180848at2"/>
<dbReference type="eggNOG" id="COG0457">
    <property type="taxonomic scope" value="Bacteria"/>
</dbReference>
<dbReference type="KEGG" id="lch:Lcho_4120"/>
<dbReference type="SUPFAM" id="SSF48452">
    <property type="entry name" value="TPR-like"/>
    <property type="match status" value="1"/>
</dbReference>
<evidence type="ECO:0000313" key="1">
    <source>
        <dbReference type="EMBL" id="ACB36372.1"/>
    </source>
</evidence>
<dbReference type="Proteomes" id="UP000001693">
    <property type="component" value="Chromosome"/>
</dbReference>
<protein>
    <submittedName>
        <fullName evidence="1">TPR repeat-containing protein</fullName>
    </submittedName>
</protein>
<organism evidence="1 2">
    <name type="scientific">Leptothrix cholodnii (strain ATCC 51168 / LMG 8142 / SP-6)</name>
    <name type="common">Leptothrix discophora (strain SP-6)</name>
    <dbReference type="NCBI Taxonomy" id="395495"/>
    <lineage>
        <taxon>Bacteria</taxon>
        <taxon>Pseudomonadati</taxon>
        <taxon>Pseudomonadota</taxon>
        <taxon>Betaproteobacteria</taxon>
        <taxon>Burkholderiales</taxon>
        <taxon>Sphaerotilaceae</taxon>
        <taxon>Leptothrix</taxon>
    </lineage>
</organism>
<dbReference type="RefSeq" id="WP_012349115.1">
    <property type="nucleotide sequence ID" value="NC_010524.1"/>
</dbReference>
<keyword evidence="2" id="KW-1185">Reference proteome</keyword>
<accession>B1XXQ3</accession>
<name>B1XXQ3_LEPCP</name>
<dbReference type="AlphaFoldDB" id="B1XXQ3"/>
<proteinExistence type="predicted"/>